<feature type="transmembrane region" description="Helical" evidence="7">
    <location>
        <begin position="124"/>
        <end position="147"/>
    </location>
</feature>
<dbReference type="AlphaFoldDB" id="A0A1I1HBQ4"/>
<dbReference type="CDD" id="cd06261">
    <property type="entry name" value="TM_PBP2"/>
    <property type="match status" value="1"/>
</dbReference>
<proteinExistence type="inferred from homology"/>
<dbReference type="PANTHER" id="PTHR30151:SF0">
    <property type="entry name" value="ABC TRANSPORTER PERMEASE PROTEIN MJ0413-RELATED"/>
    <property type="match status" value="1"/>
</dbReference>
<dbReference type="GO" id="GO:0005886">
    <property type="term" value="C:plasma membrane"/>
    <property type="evidence" value="ECO:0007669"/>
    <property type="project" value="UniProtKB-SubCell"/>
</dbReference>
<keyword evidence="3" id="KW-1003">Cell membrane</keyword>
<name>A0A1I1HBQ4_9RHOB</name>
<dbReference type="OrthoDB" id="9799271at2"/>
<feature type="transmembrane region" description="Helical" evidence="7">
    <location>
        <begin position="222"/>
        <end position="240"/>
    </location>
</feature>
<keyword evidence="4 7" id="KW-0812">Transmembrane</keyword>
<feature type="transmembrane region" description="Helical" evidence="7">
    <location>
        <begin position="99"/>
        <end position="118"/>
    </location>
</feature>
<dbReference type="SUPFAM" id="SSF161098">
    <property type="entry name" value="MetI-like"/>
    <property type="match status" value="1"/>
</dbReference>
<feature type="domain" description="ABC transmembrane type-1" evidence="8">
    <location>
        <begin position="60"/>
        <end position="244"/>
    </location>
</feature>
<keyword evidence="6 7" id="KW-0472">Membrane</keyword>
<evidence type="ECO:0000256" key="4">
    <source>
        <dbReference type="ARBA" id="ARBA00022692"/>
    </source>
</evidence>
<sequence>MAAGRSKGARAIWGSLGIVLLLALWALGHRLYGPLVLPGLDETASALLRMMRDGTVGPALAATAGHAGLGWFAGAAVGIFAGTLAGLREEVRLTLQPVATILLGIPAIAWVVLALLWFGGSWAVVFTVAVATGPLVFAAATQGACSLDGDLARMARAFRAPASAMALDVYGPHMASHLFPALTTALAMSWKVSVMAELLSGAGGIGDGLAAARARVDTAETMAWIVVVVAVLITVDHLLVRRLQRRMDLWREDPRSTAS</sequence>
<reference evidence="9 10" key="1">
    <citation type="submission" date="2016-10" db="EMBL/GenBank/DDBJ databases">
        <authorList>
            <person name="de Groot N.N."/>
        </authorList>
    </citation>
    <scope>NUCLEOTIDE SEQUENCE [LARGE SCALE GENOMIC DNA]</scope>
    <source>
        <strain evidence="9 10">DSM 19548</strain>
    </source>
</reference>
<keyword evidence="5 7" id="KW-1133">Transmembrane helix</keyword>
<dbReference type="PANTHER" id="PTHR30151">
    <property type="entry name" value="ALKANE SULFONATE ABC TRANSPORTER-RELATED, MEMBRANE SUBUNIT"/>
    <property type="match status" value="1"/>
</dbReference>
<evidence type="ECO:0000256" key="6">
    <source>
        <dbReference type="ARBA" id="ARBA00023136"/>
    </source>
</evidence>
<dbReference type="InterPro" id="IPR035906">
    <property type="entry name" value="MetI-like_sf"/>
</dbReference>
<dbReference type="EMBL" id="FOLG01000003">
    <property type="protein sequence ID" value="SFC18560.1"/>
    <property type="molecule type" value="Genomic_DNA"/>
</dbReference>
<evidence type="ECO:0000313" key="9">
    <source>
        <dbReference type="EMBL" id="SFC18560.1"/>
    </source>
</evidence>
<evidence type="ECO:0000256" key="7">
    <source>
        <dbReference type="RuleBase" id="RU363032"/>
    </source>
</evidence>
<protein>
    <submittedName>
        <fullName evidence="9">NitT/TauT family transport system permease protein</fullName>
    </submittedName>
</protein>
<evidence type="ECO:0000256" key="2">
    <source>
        <dbReference type="ARBA" id="ARBA00022448"/>
    </source>
</evidence>
<dbReference type="Proteomes" id="UP000198728">
    <property type="component" value="Unassembled WGS sequence"/>
</dbReference>
<dbReference type="PROSITE" id="PS50928">
    <property type="entry name" value="ABC_TM1"/>
    <property type="match status" value="1"/>
</dbReference>
<feature type="transmembrane region" description="Helical" evidence="7">
    <location>
        <begin position="68"/>
        <end position="87"/>
    </location>
</feature>
<dbReference type="STRING" id="441112.SAMN04488094_10311"/>
<keyword evidence="10" id="KW-1185">Reference proteome</keyword>
<evidence type="ECO:0000256" key="5">
    <source>
        <dbReference type="ARBA" id="ARBA00022989"/>
    </source>
</evidence>
<dbReference type="Pfam" id="PF00528">
    <property type="entry name" value="BPD_transp_1"/>
    <property type="match status" value="1"/>
</dbReference>
<keyword evidence="2 7" id="KW-0813">Transport</keyword>
<dbReference type="InterPro" id="IPR000515">
    <property type="entry name" value="MetI-like"/>
</dbReference>
<evidence type="ECO:0000259" key="8">
    <source>
        <dbReference type="PROSITE" id="PS50928"/>
    </source>
</evidence>
<accession>A0A1I1HBQ4</accession>
<evidence type="ECO:0000256" key="1">
    <source>
        <dbReference type="ARBA" id="ARBA00004651"/>
    </source>
</evidence>
<evidence type="ECO:0000313" key="10">
    <source>
        <dbReference type="Proteomes" id="UP000198728"/>
    </source>
</evidence>
<evidence type="ECO:0000256" key="3">
    <source>
        <dbReference type="ARBA" id="ARBA00022475"/>
    </source>
</evidence>
<dbReference type="GO" id="GO:0055085">
    <property type="term" value="P:transmembrane transport"/>
    <property type="evidence" value="ECO:0007669"/>
    <property type="project" value="InterPro"/>
</dbReference>
<feature type="transmembrane region" description="Helical" evidence="7">
    <location>
        <begin position="12"/>
        <end position="32"/>
    </location>
</feature>
<dbReference type="RefSeq" id="WP_093360007.1">
    <property type="nucleotide sequence ID" value="NZ_FOLG01000003.1"/>
</dbReference>
<organism evidence="9 10">
    <name type="scientific">Tropicimonas isoalkanivorans</name>
    <dbReference type="NCBI Taxonomy" id="441112"/>
    <lineage>
        <taxon>Bacteria</taxon>
        <taxon>Pseudomonadati</taxon>
        <taxon>Pseudomonadota</taxon>
        <taxon>Alphaproteobacteria</taxon>
        <taxon>Rhodobacterales</taxon>
        <taxon>Roseobacteraceae</taxon>
        <taxon>Tropicimonas</taxon>
    </lineage>
</organism>
<comment type="similarity">
    <text evidence="7">Belongs to the binding-protein-dependent transport system permease family.</text>
</comment>
<comment type="subcellular location">
    <subcellularLocation>
        <location evidence="1 7">Cell membrane</location>
        <topology evidence="1 7">Multi-pass membrane protein</topology>
    </subcellularLocation>
</comment>
<gene>
    <name evidence="9" type="ORF">SAMN04488094_10311</name>
</gene>
<dbReference type="Gene3D" id="1.10.3720.10">
    <property type="entry name" value="MetI-like"/>
    <property type="match status" value="1"/>
</dbReference>